<feature type="non-terminal residue" evidence="1">
    <location>
        <position position="1"/>
    </location>
</feature>
<reference evidence="1" key="1">
    <citation type="submission" date="2021-06" db="EMBL/GenBank/DDBJ databases">
        <authorList>
            <person name="Kallberg Y."/>
            <person name="Tangrot J."/>
            <person name="Rosling A."/>
        </authorList>
    </citation>
    <scope>NUCLEOTIDE SEQUENCE</scope>
    <source>
        <strain evidence="1">IL203A</strain>
    </source>
</reference>
<name>A0ACA9QEC9_9GLOM</name>
<comment type="caution">
    <text evidence="1">The sequence shown here is derived from an EMBL/GenBank/DDBJ whole genome shotgun (WGS) entry which is preliminary data.</text>
</comment>
<dbReference type="Proteomes" id="UP000789702">
    <property type="component" value="Unassembled WGS sequence"/>
</dbReference>
<dbReference type="EMBL" id="CAJVPU010044770">
    <property type="protein sequence ID" value="CAG8748328.1"/>
    <property type="molecule type" value="Genomic_DNA"/>
</dbReference>
<keyword evidence="2" id="KW-1185">Reference proteome</keyword>
<sequence length="73" mass="8284">YGCHANSDKPSLCIYVDSVQHLVEPQFKNVLCIDKLMKHHMNQYLIDFENGGPSHSSAEAIITNELANHFQNK</sequence>
<proteinExistence type="predicted"/>
<protein>
    <submittedName>
        <fullName evidence="1">9843_t:CDS:1</fullName>
    </submittedName>
</protein>
<accession>A0ACA9QEC9</accession>
<organism evidence="1 2">
    <name type="scientific">Dentiscutata heterogama</name>
    <dbReference type="NCBI Taxonomy" id="1316150"/>
    <lineage>
        <taxon>Eukaryota</taxon>
        <taxon>Fungi</taxon>
        <taxon>Fungi incertae sedis</taxon>
        <taxon>Mucoromycota</taxon>
        <taxon>Glomeromycotina</taxon>
        <taxon>Glomeromycetes</taxon>
        <taxon>Diversisporales</taxon>
        <taxon>Gigasporaceae</taxon>
        <taxon>Dentiscutata</taxon>
    </lineage>
</organism>
<evidence type="ECO:0000313" key="1">
    <source>
        <dbReference type="EMBL" id="CAG8748328.1"/>
    </source>
</evidence>
<evidence type="ECO:0000313" key="2">
    <source>
        <dbReference type="Proteomes" id="UP000789702"/>
    </source>
</evidence>
<gene>
    <name evidence="1" type="ORF">DHETER_LOCUS14484</name>
</gene>